<dbReference type="InterPro" id="IPR046522">
    <property type="entry name" value="DUF6699"/>
</dbReference>
<dbReference type="OrthoDB" id="3063559at2759"/>
<evidence type="ECO:0000259" key="2">
    <source>
        <dbReference type="Pfam" id="PF20415"/>
    </source>
</evidence>
<dbReference type="AlphaFoldDB" id="A0A369K0A9"/>
<organism evidence="3 4">
    <name type="scientific">Hypsizygus marmoreus</name>
    <name type="common">White beech mushroom</name>
    <name type="synonym">Agaricus marmoreus</name>
    <dbReference type="NCBI Taxonomy" id="39966"/>
    <lineage>
        <taxon>Eukaryota</taxon>
        <taxon>Fungi</taxon>
        <taxon>Dikarya</taxon>
        <taxon>Basidiomycota</taxon>
        <taxon>Agaricomycotina</taxon>
        <taxon>Agaricomycetes</taxon>
        <taxon>Agaricomycetidae</taxon>
        <taxon>Agaricales</taxon>
        <taxon>Tricholomatineae</taxon>
        <taxon>Lyophyllaceae</taxon>
        <taxon>Hypsizygus</taxon>
    </lineage>
</organism>
<feature type="domain" description="DUF6699" evidence="2">
    <location>
        <begin position="213"/>
        <end position="266"/>
    </location>
</feature>
<feature type="compositionally biased region" description="Polar residues" evidence="1">
    <location>
        <begin position="91"/>
        <end position="105"/>
    </location>
</feature>
<sequence>MPFPLSTKYAQTSVPPLTRDAYYDVSLSYTRAARTHVARRSMVTTTTEAQPYWPPPSSTSAPEHHLQYINPNEASSSSRSSPTRWEPHSIKSPTSSRIAQTSLKTSPWSSAAPPPHSRPLYQTIPLPTEDTTDYAIAAAAPTTMSPTSPPPTTPWSMLLAPWPDSSPYANCQQFDHIKATSAQFNPIQLHPILERACLSSSLSVLNPLSQLSTDGAQDRSAPATNPSLGYLSIIITRYGATMPVHPSPSNPFVVTVGDVLDALYKVADIIMNEENDGQNVGGGGRGKKGERRSSGGWQGRTRVLGSLKLCWRTSTGNTGPGAGSHMGQLVVECR</sequence>
<dbReference type="InParanoid" id="A0A369K0A9"/>
<keyword evidence="4" id="KW-1185">Reference proteome</keyword>
<name>A0A369K0A9_HYPMA</name>
<dbReference type="Pfam" id="PF20415">
    <property type="entry name" value="DUF6699"/>
    <property type="match status" value="1"/>
</dbReference>
<accession>A0A369K0A9</accession>
<dbReference type="Proteomes" id="UP000076154">
    <property type="component" value="Unassembled WGS sequence"/>
</dbReference>
<feature type="region of interest" description="Disordered" evidence="1">
    <location>
        <begin position="275"/>
        <end position="298"/>
    </location>
</feature>
<gene>
    <name evidence="3" type="ORF">Hypma_005115</name>
</gene>
<evidence type="ECO:0000313" key="4">
    <source>
        <dbReference type="Proteomes" id="UP000076154"/>
    </source>
</evidence>
<reference evidence="3" key="1">
    <citation type="submission" date="2018-04" db="EMBL/GenBank/DDBJ databases">
        <title>Whole genome sequencing of Hypsizygus marmoreus.</title>
        <authorList>
            <person name="Choi I.-G."/>
            <person name="Min B."/>
            <person name="Kim J.-G."/>
            <person name="Kim S."/>
            <person name="Oh Y.-L."/>
            <person name="Kong W.-S."/>
            <person name="Park H."/>
            <person name="Jeong J."/>
            <person name="Song E.-S."/>
        </authorList>
    </citation>
    <scope>NUCLEOTIDE SEQUENCE [LARGE SCALE GENOMIC DNA]</scope>
    <source>
        <strain evidence="3">51987-8</strain>
    </source>
</reference>
<proteinExistence type="predicted"/>
<dbReference type="EMBL" id="LUEZ02000021">
    <property type="protein sequence ID" value="RDB27022.1"/>
    <property type="molecule type" value="Genomic_DNA"/>
</dbReference>
<protein>
    <recommendedName>
        <fullName evidence="2">DUF6699 domain-containing protein</fullName>
    </recommendedName>
</protein>
<evidence type="ECO:0000313" key="3">
    <source>
        <dbReference type="EMBL" id="RDB27022.1"/>
    </source>
</evidence>
<feature type="region of interest" description="Disordered" evidence="1">
    <location>
        <begin position="41"/>
        <end position="125"/>
    </location>
</feature>
<comment type="caution">
    <text evidence="3">The sequence shown here is derived from an EMBL/GenBank/DDBJ whole genome shotgun (WGS) entry which is preliminary data.</text>
</comment>
<evidence type="ECO:0000256" key="1">
    <source>
        <dbReference type="SAM" id="MobiDB-lite"/>
    </source>
</evidence>